<proteinExistence type="inferred from homology"/>
<evidence type="ECO:0000313" key="7">
    <source>
        <dbReference type="EMBL" id="KAF2457989.1"/>
    </source>
</evidence>
<dbReference type="OrthoDB" id="5422068at2759"/>
<dbReference type="PROSITE" id="PS51891">
    <property type="entry name" value="CENP_V_GFA"/>
    <property type="match status" value="1"/>
</dbReference>
<keyword evidence="2" id="KW-0479">Metal-binding</keyword>
<dbReference type="GO" id="GO:0016846">
    <property type="term" value="F:carbon-sulfur lyase activity"/>
    <property type="evidence" value="ECO:0007669"/>
    <property type="project" value="InterPro"/>
</dbReference>
<dbReference type="Gene3D" id="3.90.1590.10">
    <property type="entry name" value="glutathione-dependent formaldehyde- activating enzyme (gfa)"/>
    <property type="match status" value="1"/>
</dbReference>
<sequence>DSTTTVRGSCLCRRTSFTIPLPTSYVPQAKHLCHCNVCRRTSGTLFTSYLTLPSDPSTTPPSGLDLALLTPYTSSTLTRYFCPTCGTHVAVRGHTDGALLVCAGTLERTQGVVKIVGHEWIEDSRDGGGSVWLPSLGPDRVPAERWLRDPGTSPQAPLEWRDSVAGPGAARTDEHLPEDTLPARCHCGGVQFRIKRPSERSARSAAAAAAPFPDLLVPYHSGASAANPDSEAWWLTGPDLSRFLAGTCACRSCRLALGFDVAAWAFVPAADIVLPDGGAFRREFGAVKTYGSSEGVTRGFCGTCGAGVYWSGDWREELVDVAVGLLDAPEGVRAEDWLGWERGRVSFGEEGRERDVVEALERGL</sequence>
<dbReference type="InterPro" id="IPR006913">
    <property type="entry name" value="CENP-V/GFA"/>
</dbReference>
<evidence type="ECO:0000313" key="8">
    <source>
        <dbReference type="Proteomes" id="UP000799766"/>
    </source>
</evidence>
<keyword evidence="8" id="KW-1185">Reference proteome</keyword>
<dbReference type="GO" id="GO:0046872">
    <property type="term" value="F:metal ion binding"/>
    <property type="evidence" value="ECO:0007669"/>
    <property type="project" value="UniProtKB-KW"/>
</dbReference>
<evidence type="ECO:0000256" key="3">
    <source>
        <dbReference type="ARBA" id="ARBA00022833"/>
    </source>
</evidence>
<feature type="domain" description="CENP-V/GFA" evidence="6">
    <location>
        <begin position="6"/>
        <end position="122"/>
    </location>
</feature>
<dbReference type="InterPro" id="IPR011057">
    <property type="entry name" value="Mss4-like_sf"/>
</dbReference>
<protein>
    <submittedName>
        <fullName evidence="7">Mss4-like protein</fullName>
    </submittedName>
</protein>
<reference evidence="7" key="1">
    <citation type="journal article" date="2020" name="Stud. Mycol.">
        <title>101 Dothideomycetes genomes: a test case for predicting lifestyles and emergence of pathogens.</title>
        <authorList>
            <person name="Haridas S."/>
            <person name="Albert R."/>
            <person name="Binder M."/>
            <person name="Bloem J."/>
            <person name="Labutti K."/>
            <person name="Salamov A."/>
            <person name="Andreopoulos B."/>
            <person name="Baker S."/>
            <person name="Barry K."/>
            <person name="Bills G."/>
            <person name="Bluhm B."/>
            <person name="Cannon C."/>
            <person name="Castanera R."/>
            <person name="Culley D."/>
            <person name="Daum C."/>
            <person name="Ezra D."/>
            <person name="Gonzalez J."/>
            <person name="Henrissat B."/>
            <person name="Kuo A."/>
            <person name="Liang C."/>
            <person name="Lipzen A."/>
            <person name="Lutzoni F."/>
            <person name="Magnuson J."/>
            <person name="Mondo S."/>
            <person name="Nolan M."/>
            <person name="Ohm R."/>
            <person name="Pangilinan J."/>
            <person name="Park H.-J."/>
            <person name="Ramirez L."/>
            <person name="Alfaro M."/>
            <person name="Sun H."/>
            <person name="Tritt A."/>
            <person name="Yoshinaga Y."/>
            <person name="Zwiers L.-H."/>
            <person name="Turgeon B."/>
            <person name="Goodwin S."/>
            <person name="Spatafora J."/>
            <person name="Crous P."/>
            <person name="Grigoriev I."/>
        </authorList>
    </citation>
    <scope>NUCLEOTIDE SEQUENCE</scope>
    <source>
        <strain evidence="7">ATCC 16933</strain>
    </source>
</reference>
<evidence type="ECO:0000256" key="2">
    <source>
        <dbReference type="ARBA" id="ARBA00022723"/>
    </source>
</evidence>
<dbReference type="Proteomes" id="UP000799766">
    <property type="component" value="Unassembled WGS sequence"/>
</dbReference>
<gene>
    <name evidence="7" type="ORF">BDY21DRAFT_274757</name>
</gene>
<keyword evidence="3" id="KW-0862">Zinc</keyword>
<comment type="similarity">
    <text evidence="1">Belongs to the Gfa family.</text>
</comment>
<dbReference type="AlphaFoldDB" id="A0A6A6P275"/>
<dbReference type="PANTHER" id="PTHR33337">
    <property type="entry name" value="GFA DOMAIN-CONTAINING PROTEIN"/>
    <property type="match status" value="1"/>
</dbReference>
<name>A0A6A6P275_9PEZI</name>
<evidence type="ECO:0000256" key="1">
    <source>
        <dbReference type="ARBA" id="ARBA00005495"/>
    </source>
</evidence>
<organism evidence="7 8">
    <name type="scientific">Lineolata rhizophorae</name>
    <dbReference type="NCBI Taxonomy" id="578093"/>
    <lineage>
        <taxon>Eukaryota</taxon>
        <taxon>Fungi</taxon>
        <taxon>Dikarya</taxon>
        <taxon>Ascomycota</taxon>
        <taxon>Pezizomycotina</taxon>
        <taxon>Dothideomycetes</taxon>
        <taxon>Dothideomycetes incertae sedis</taxon>
        <taxon>Lineolatales</taxon>
        <taxon>Lineolataceae</taxon>
        <taxon>Lineolata</taxon>
    </lineage>
</organism>
<dbReference type="PANTHER" id="PTHR33337:SF30">
    <property type="entry name" value="DUF636 DOMAIN PROTEIN (AFU_ORTHOLOGUE AFUA_1G03180)"/>
    <property type="match status" value="1"/>
</dbReference>
<evidence type="ECO:0000256" key="4">
    <source>
        <dbReference type="ARBA" id="ARBA00023239"/>
    </source>
</evidence>
<feature type="region of interest" description="Disordered" evidence="5">
    <location>
        <begin position="144"/>
        <end position="177"/>
    </location>
</feature>
<keyword evidence="4" id="KW-0456">Lyase</keyword>
<feature type="non-terminal residue" evidence="7">
    <location>
        <position position="1"/>
    </location>
</feature>
<evidence type="ECO:0000259" key="6">
    <source>
        <dbReference type="PROSITE" id="PS51891"/>
    </source>
</evidence>
<accession>A0A6A6P275</accession>
<dbReference type="EMBL" id="MU001679">
    <property type="protein sequence ID" value="KAF2457989.1"/>
    <property type="molecule type" value="Genomic_DNA"/>
</dbReference>
<dbReference type="SUPFAM" id="SSF51316">
    <property type="entry name" value="Mss4-like"/>
    <property type="match status" value="2"/>
</dbReference>
<feature type="non-terminal residue" evidence="7">
    <location>
        <position position="364"/>
    </location>
</feature>
<evidence type="ECO:0000256" key="5">
    <source>
        <dbReference type="SAM" id="MobiDB-lite"/>
    </source>
</evidence>
<dbReference type="Gene3D" id="2.170.150.70">
    <property type="match status" value="1"/>
</dbReference>
<dbReference type="Pfam" id="PF04828">
    <property type="entry name" value="GFA"/>
    <property type="match status" value="2"/>
</dbReference>